<name>H6L3E0_SAPGL</name>
<organism evidence="2 3">
    <name type="scientific">Saprospira grandis (strain Lewin)</name>
    <dbReference type="NCBI Taxonomy" id="984262"/>
    <lineage>
        <taxon>Bacteria</taxon>
        <taxon>Pseudomonadati</taxon>
        <taxon>Bacteroidota</taxon>
        <taxon>Saprospiria</taxon>
        <taxon>Saprospirales</taxon>
        <taxon>Saprospiraceae</taxon>
        <taxon>Saprospira</taxon>
    </lineage>
</organism>
<proteinExistence type="predicted"/>
<sequence>MLRGSQACSALQRFALRSGLRPPLHSARPQQRQPAAAQKPCKQGKSFGTKFSPFFKLLAIFGVSYWSAK</sequence>
<dbReference type="EMBL" id="CP002831">
    <property type="protein sequence ID" value="AFC23787.1"/>
    <property type="molecule type" value="Genomic_DNA"/>
</dbReference>
<dbReference type="HOGENOM" id="CLU_2773527_0_0_10"/>
<evidence type="ECO:0000256" key="1">
    <source>
        <dbReference type="SAM" id="MobiDB-lite"/>
    </source>
</evidence>
<dbReference type="STRING" id="984262.SGRA_1052"/>
<dbReference type="Proteomes" id="UP000007519">
    <property type="component" value="Chromosome"/>
</dbReference>
<accession>H6L3E0</accession>
<feature type="region of interest" description="Disordered" evidence="1">
    <location>
        <begin position="20"/>
        <end position="44"/>
    </location>
</feature>
<dbReference type="AlphaFoldDB" id="H6L3E0"/>
<feature type="compositionally biased region" description="Low complexity" evidence="1">
    <location>
        <begin position="27"/>
        <end position="38"/>
    </location>
</feature>
<reference evidence="2 3" key="1">
    <citation type="journal article" date="2012" name="Stand. Genomic Sci.">
        <title>Complete genome sequencing and analysis of Saprospira grandis str. Lewin, a predatory marine bacterium.</title>
        <authorList>
            <person name="Saw J.H."/>
            <person name="Yuryev A."/>
            <person name="Kanbe M."/>
            <person name="Hou S."/>
            <person name="Young A.G."/>
            <person name="Aizawa S."/>
            <person name="Alam M."/>
        </authorList>
    </citation>
    <scope>NUCLEOTIDE SEQUENCE [LARGE SCALE GENOMIC DNA]</scope>
    <source>
        <strain evidence="2 3">Lewin</strain>
    </source>
</reference>
<keyword evidence="3" id="KW-1185">Reference proteome</keyword>
<gene>
    <name evidence="2" type="ordered locus">SGRA_1052</name>
</gene>
<dbReference type="KEGG" id="sgn:SGRA_1052"/>
<evidence type="ECO:0000313" key="3">
    <source>
        <dbReference type="Proteomes" id="UP000007519"/>
    </source>
</evidence>
<evidence type="ECO:0000313" key="2">
    <source>
        <dbReference type="EMBL" id="AFC23787.1"/>
    </source>
</evidence>
<protein>
    <submittedName>
        <fullName evidence="2">Uncharacterized protein</fullName>
    </submittedName>
</protein>